<evidence type="ECO:0000313" key="2">
    <source>
        <dbReference type="EMBL" id="RMI89178.1"/>
    </source>
</evidence>
<dbReference type="GO" id="GO:0016020">
    <property type="term" value="C:membrane"/>
    <property type="evidence" value="ECO:0007669"/>
    <property type="project" value="InterPro"/>
</dbReference>
<keyword evidence="3" id="KW-1185">Reference proteome</keyword>
<feature type="transmembrane region" description="Helical" evidence="1">
    <location>
        <begin position="209"/>
        <end position="230"/>
    </location>
</feature>
<keyword evidence="1" id="KW-1133">Transmembrane helix</keyword>
<comment type="caution">
    <text evidence="2">The sequence shown here is derived from an EMBL/GenBank/DDBJ whole genome shotgun (WGS) entry which is preliminary data.</text>
</comment>
<evidence type="ECO:0000313" key="3">
    <source>
        <dbReference type="Proteomes" id="UP000283896"/>
    </source>
</evidence>
<organism evidence="2 3">
    <name type="scientific">Candidatus Phytoplasma solani</name>
    <dbReference type="NCBI Taxonomy" id="69896"/>
    <lineage>
        <taxon>Bacteria</taxon>
        <taxon>Bacillati</taxon>
        <taxon>Mycoplasmatota</taxon>
        <taxon>Mollicutes</taxon>
        <taxon>Acholeplasmatales</taxon>
        <taxon>Acholeplasmataceae</taxon>
        <taxon>Candidatus Phytoplasma</taxon>
        <taxon>16SrXII (Stolbur group)</taxon>
    </lineage>
</organism>
<keyword evidence="2" id="KW-0808">Transferase</keyword>
<feature type="transmembrane region" description="Helical" evidence="1">
    <location>
        <begin position="73"/>
        <end position="90"/>
    </location>
</feature>
<dbReference type="GO" id="GO:0008654">
    <property type="term" value="P:phospholipid biosynthetic process"/>
    <property type="evidence" value="ECO:0007669"/>
    <property type="project" value="InterPro"/>
</dbReference>
<dbReference type="InterPro" id="IPR000462">
    <property type="entry name" value="CDP-OH_P_trans"/>
</dbReference>
<feature type="transmembrane region" description="Helical" evidence="1">
    <location>
        <begin position="110"/>
        <end position="135"/>
    </location>
</feature>
<dbReference type="InterPro" id="IPR043130">
    <property type="entry name" value="CDP-OH_PTrfase_TM_dom"/>
</dbReference>
<dbReference type="Proteomes" id="UP000283896">
    <property type="component" value="Unassembled WGS sequence"/>
</dbReference>
<dbReference type="EMBL" id="MPBG01000001">
    <property type="protein sequence ID" value="RMI89178.1"/>
    <property type="molecule type" value="Genomic_DNA"/>
</dbReference>
<reference evidence="3" key="1">
    <citation type="submission" date="2016-11" db="EMBL/GenBank/DDBJ databases">
        <title>Genome sequence of Candidatus Phytoplasma solani strain SA-1.</title>
        <authorList>
            <person name="Haryono M."/>
            <person name="Samarzija I."/>
            <person name="Seruga Music M."/>
            <person name="Hogenhout S."/>
            <person name="Kuo C.-H."/>
        </authorList>
    </citation>
    <scope>NUCLEOTIDE SEQUENCE [LARGE SCALE GENOMIC DNA]</scope>
    <source>
        <strain evidence="3">SA-1</strain>
    </source>
</reference>
<dbReference type="RefSeq" id="WP_122225316.1">
    <property type="nucleotide sequence ID" value="NZ_MPBG01000001.1"/>
</dbReference>
<sequence>MFLGLYNYTTYLTYLNLLSGFCGIGFAVYGKYIYSLIFLLLSGICDMFDGLISRMKKNRTLIEKRYGVQIDSLADMISFGFLPIFINHSLTWNKDKSQFILLQNFKNEPYFIFLIGFFWSLYLLAALIRLAYYNVLTESNNIKTKKFIGVPVTTAAIIFPFLGFLKENSFITKENDWFWFWIHFICMTLLTFLFLCNKITLKKPKAKKTIILIGLVGFVWVVFLLCSNYITTQK</sequence>
<keyword evidence="1" id="KW-0472">Membrane</keyword>
<feature type="transmembrane region" description="Helical" evidence="1">
    <location>
        <begin position="177"/>
        <end position="197"/>
    </location>
</feature>
<accession>A0A421NYU8</accession>
<dbReference type="GO" id="GO:0016780">
    <property type="term" value="F:phosphotransferase activity, for other substituted phosphate groups"/>
    <property type="evidence" value="ECO:0007669"/>
    <property type="project" value="InterPro"/>
</dbReference>
<protein>
    <submittedName>
        <fullName evidence="2">CDP-diacylglycerol-serine O-phosphatidyltransferase</fullName>
    </submittedName>
</protein>
<feature type="transmembrane region" description="Helical" evidence="1">
    <location>
        <begin position="32"/>
        <end position="52"/>
    </location>
</feature>
<dbReference type="Gene3D" id="1.20.120.1760">
    <property type="match status" value="1"/>
</dbReference>
<dbReference type="Pfam" id="PF01066">
    <property type="entry name" value="CDP-OH_P_transf"/>
    <property type="match status" value="1"/>
</dbReference>
<dbReference type="STRING" id="69896.S284_02910"/>
<dbReference type="OrthoDB" id="9777147at2"/>
<feature type="transmembrane region" description="Helical" evidence="1">
    <location>
        <begin position="147"/>
        <end position="165"/>
    </location>
</feature>
<name>A0A421NYU8_9MOLU</name>
<proteinExistence type="predicted"/>
<evidence type="ECO:0000256" key="1">
    <source>
        <dbReference type="SAM" id="Phobius"/>
    </source>
</evidence>
<keyword evidence="1" id="KW-0812">Transmembrane</keyword>
<dbReference type="AlphaFoldDB" id="A0A421NYU8"/>
<gene>
    <name evidence="2" type="primary">pssA</name>
    <name evidence="2" type="ORF">PSSA1_v1c0580</name>
</gene>
<feature type="transmembrane region" description="Helical" evidence="1">
    <location>
        <begin position="5"/>
        <end position="26"/>
    </location>
</feature>